<keyword evidence="2" id="KW-0472">Membrane</keyword>
<sequence length="460" mass="47649">MMRRRRTARWRGPKERPCHPSARARAAGPSARARAAVVGALLLGATAVLPGRPALAAGTPSPYAFAPDARPVTGAASAKDAALLTPGATYKSSLRSGGKTYYRLSLDATSDAYVSATAIPAPGSTASDGDGIKVTVRGPDDRDCSRDTETFGVAHSPRPIVAWGAREVSADRSYCRRGGTYYVIVERVGTANATWDTWDLELFATSEPRLKQAGATRAPEAWNSASPTPLSGEVVRREGGAGFASAVSVGQGVWSSDIAPGGTLFYKVPLTWGRQLYATAELDSSNSGTGSTTGALNLSLYNPARGPINDVSAHYSGRQKAAAELRPLPPVAYENRYDGLARYSGMRFAGSYYLVVHLSAEVAETYGDGPFRLTLRVRVEGPAEAGPDYAGESEPRGVFEVAAGDLGVAAGGQGGEGGGGGGAGGTAMTVLAVSGIGAGTVLLGVLGVWTVVARRRVRAW</sequence>
<organism evidence="3 4">
    <name type="scientific">Streptomyces viridochromogenes Tue57</name>
    <dbReference type="NCBI Taxonomy" id="1160705"/>
    <lineage>
        <taxon>Bacteria</taxon>
        <taxon>Bacillati</taxon>
        <taxon>Actinomycetota</taxon>
        <taxon>Actinomycetes</taxon>
        <taxon>Kitasatosporales</taxon>
        <taxon>Streptomycetaceae</taxon>
        <taxon>Streptomyces</taxon>
    </lineage>
</organism>
<proteinExistence type="predicted"/>
<evidence type="ECO:0000313" key="4">
    <source>
        <dbReference type="Proteomes" id="UP000011205"/>
    </source>
</evidence>
<keyword evidence="2" id="KW-1133">Transmembrane helix</keyword>
<comment type="caution">
    <text evidence="3">The sequence shown here is derived from an EMBL/GenBank/DDBJ whole genome shotgun (WGS) entry which is preliminary data.</text>
</comment>
<feature type="region of interest" description="Disordered" evidence="1">
    <location>
        <begin position="1"/>
        <end position="29"/>
    </location>
</feature>
<reference evidence="3 4" key="1">
    <citation type="journal article" date="2013" name="Genome Announc.">
        <title>Draft Genome Sequence of Streptomyces viridochromogenes Strain Tu57, Producer of Avilamycin.</title>
        <authorList>
            <person name="Gruning B.A."/>
            <person name="Erxleben A."/>
            <person name="Hahnlein A."/>
            <person name="Gunther S."/>
        </authorList>
    </citation>
    <scope>NUCLEOTIDE SEQUENCE [LARGE SCALE GENOMIC DNA]</scope>
    <source>
        <strain evidence="3 4">Tue57</strain>
    </source>
</reference>
<evidence type="ECO:0000313" key="3">
    <source>
        <dbReference type="EMBL" id="ELS54656.1"/>
    </source>
</evidence>
<accession>L8PAR3</accession>
<evidence type="ECO:0000256" key="2">
    <source>
        <dbReference type="SAM" id="Phobius"/>
    </source>
</evidence>
<gene>
    <name evidence="3" type="ORF">STVIR_4359</name>
</gene>
<protein>
    <submittedName>
        <fullName evidence="3">Uncharacterized protein</fullName>
    </submittedName>
</protein>
<keyword evidence="2" id="KW-0812">Transmembrane</keyword>
<feature type="compositionally biased region" description="Low complexity" evidence="1">
    <location>
        <begin position="20"/>
        <end position="29"/>
    </location>
</feature>
<dbReference type="AlphaFoldDB" id="L8PAR3"/>
<feature type="transmembrane region" description="Helical" evidence="2">
    <location>
        <begin position="430"/>
        <end position="452"/>
    </location>
</feature>
<feature type="compositionally biased region" description="Basic residues" evidence="1">
    <location>
        <begin position="1"/>
        <end position="11"/>
    </location>
</feature>
<name>L8PAR3_STRVR</name>
<evidence type="ECO:0000256" key="1">
    <source>
        <dbReference type="SAM" id="MobiDB-lite"/>
    </source>
</evidence>
<dbReference type="EMBL" id="AMLP01000130">
    <property type="protein sequence ID" value="ELS54656.1"/>
    <property type="molecule type" value="Genomic_DNA"/>
</dbReference>
<dbReference type="PATRIC" id="fig|1160705.3.peg.4313"/>
<dbReference type="Proteomes" id="UP000011205">
    <property type="component" value="Unassembled WGS sequence"/>
</dbReference>
<dbReference type="RefSeq" id="WP_003999696.1">
    <property type="nucleotide sequence ID" value="NZ_AMLP01000130.1"/>
</dbReference>